<dbReference type="Pfam" id="PF04892">
    <property type="entry name" value="VanZ"/>
    <property type="match status" value="1"/>
</dbReference>
<keyword evidence="4" id="KW-1185">Reference proteome</keyword>
<sequence>MRQAVAVYVLLLFYGSLYPFQWAARTEPLFGFLLHPGAAYLERGDLLQNVLVYMPFGLLLAAWWARRHRYWLALPLAVLVGAGFSVAAEVAQEWLPARVSSAADVAMNVLGTLCGALLAGLLRRDTFSGARLQAWRDGWFARGAIANTGLVVVALWFLSQTSPLMPVFGLWRWRRALAPLYFQLQAAMPVSLPAMICLACQFAALGLLLRALIRPGRPWWRLYGALLLAVLACQVLIDGHTLRLEEVAGAALSLPLLARLCRSPSTSAAGPSACAAIVLLALAMALGELTPVRGGWLGGGFNWIPFRGHMRSLQGYTNILEFLWPFMAMAWLARQVSAPARHHRIALAGGVAVGAAMFALEWAQLSLPGRSADITQVMLACAGWCAPWLVEEWVLAHPQPATA</sequence>
<feature type="transmembrane region" description="Helical" evidence="1">
    <location>
        <begin position="273"/>
        <end position="293"/>
    </location>
</feature>
<keyword evidence="1" id="KW-1133">Transmembrane helix</keyword>
<proteinExistence type="predicted"/>
<accession>A0A7X4HF27</accession>
<organism evidence="3 4">
    <name type="scientific">Pseudoduganella aquatica</name>
    <dbReference type="NCBI Taxonomy" id="2660641"/>
    <lineage>
        <taxon>Bacteria</taxon>
        <taxon>Pseudomonadati</taxon>
        <taxon>Pseudomonadota</taxon>
        <taxon>Betaproteobacteria</taxon>
        <taxon>Burkholderiales</taxon>
        <taxon>Oxalobacteraceae</taxon>
        <taxon>Telluria group</taxon>
        <taxon>Pseudoduganella</taxon>
    </lineage>
</organism>
<reference evidence="3 4" key="1">
    <citation type="submission" date="2019-12" db="EMBL/GenBank/DDBJ databases">
        <title>Novel species isolated from a subtropical stream in China.</title>
        <authorList>
            <person name="Lu H."/>
        </authorList>
    </citation>
    <scope>NUCLEOTIDE SEQUENCE [LARGE SCALE GENOMIC DNA]</scope>
    <source>
        <strain evidence="3 4">FT127W</strain>
    </source>
</reference>
<feature type="transmembrane region" description="Helical" evidence="1">
    <location>
        <begin position="46"/>
        <end position="65"/>
    </location>
</feature>
<feature type="transmembrane region" description="Helical" evidence="1">
    <location>
        <begin position="345"/>
        <end position="363"/>
    </location>
</feature>
<feature type="transmembrane region" description="Helical" evidence="1">
    <location>
        <begin position="139"/>
        <end position="158"/>
    </location>
</feature>
<feature type="transmembrane region" description="Helical" evidence="1">
    <location>
        <begin position="97"/>
        <end position="119"/>
    </location>
</feature>
<dbReference type="PANTHER" id="PTHR28008">
    <property type="entry name" value="DOMAIN PROTEIN, PUTATIVE (AFU_ORTHOLOGUE AFUA_3G10980)-RELATED"/>
    <property type="match status" value="1"/>
</dbReference>
<feature type="transmembrane region" description="Helical" evidence="1">
    <location>
        <begin position="72"/>
        <end position="91"/>
    </location>
</feature>
<feature type="transmembrane region" description="Helical" evidence="1">
    <location>
        <begin position="313"/>
        <end position="333"/>
    </location>
</feature>
<gene>
    <name evidence="3" type="ORF">GTP77_22435</name>
</gene>
<evidence type="ECO:0000256" key="1">
    <source>
        <dbReference type="SAM" id="Phobius"/>
    </source>
</evidence>
<comment type="caution">
    <text evidence="3">The sequence shown here is derived from an EMBL/GenBank/DDBJ whole genome shotgun (WGS) entry which is preliminary data.</text>
</comment>
<dbReference type="Proteomes" id="UP000450676">
    <property type="component" value="Unassembled WGS sequence"/>
</dbReference>
<feature type="transmembrane region" description="Helical" evidence="1">
    <location>
        <begin position="190"/>
        <end position="213"/>
    </location>
</feature>
<dbReference type="AlphaFoldDB" id="A0A7X4HF27"/>
<keyword evidence="1" id="KW-0472">Membrane</keyword>
<dbReference type="EMBL" id="WWCU01000032">
    <property type="protein sequence ID" value="MYN10083.1"/>
    <property type="molecule type" value="Genomic_DNA"/>
</dbReference>
<evidence type="ECO:0000313" key="4">
    <source>
        <dbReference type="Proteomes" id="UP000450676"/>
    </source>
</evidence>
<dbReference type="InterPro" id="IPR006976">
    <property type="entry name" value="VanZ-like"/>
</dbReference>
<feature type="domain" description="VanZ-like" evidence="2">
    <location>
        <begin position="7"/>
        <end position="122"/>
    </location>
</feature>
<evidence type="ECO:0000313" key="3">
    <source>
        <dbReference type="EMBL" id="MYN10083.1"/>
    </source>
</evidence>
<dbReference type="PANTHER" id="PTHR28008:SF1">
    <property type="entry name" value="DOMAIN PROTEIN, PUTATIVE (AFU_ORTHOLOGUE AFUA_3G10980)-RELATED"/>
    <property type="match status" value="1"/>
</dbReference>
<keyword evidence="1" id="KW-0812">Transmembrane</keyword>
<evidence type="ECO:0000259" key="2">
    <source>
        <dbReference type="Pfam" id="PF04892"/>
    </source>
</evidence>
<protein>
    <recommendedName>
        <fullName evidence="2">VanZ-like domain-containing protein</fullName>
    </recommendedName>
</protein>
<dbReference type="RefSeq" id="WP_161074380.1">
    <property type="nucleotide sequence ID" value="NZ_WWCU01000032.1"/>
</dbReference>
<name>A0A7X4HF27_9BURK</name>